<comment type="function">
    <text evidence="4">Catalyzes the NADPH-dependent reduction of ketopantoate into pantoic acid.</text>
</comment>
<keyword evidence="3 4" id="KW-0560">Oxidoreductase</keyword>
<keyword evidence="8" id="KW-1185">Reference proteome</keyword>
<reference evidence="7" key="1">
    <citation type="submission" date="2023-03" db="EMBL/GenBank/DDBJ databases">
        <title>Mating type loci evolution in Malassezia.</title>
        <authorList>
            <person name="Coelho M.A."/>
        </authorList>
    </citation>
    <scope>NUCLEOTIDE SEQUENCE</scope>
    <source>
        <strain evidence="7">CBS 9557</strain>
    </source>
</reference>
<evidence type="ECO:0000256" key="2">
    <source>
        <dbReference type="ARBA" id="ARBA00022857"/>
    </source>
</evidence>
<evidence type="ECO:0000313" key="7">
    <source>
        <dbReference type="EMBL" id="WFD28912.1"/>
    </source>
</evidence>
<dbReference type="SUPFAM" id="SSF48179">
    <property type="entry name" value="6-phosphogluconate dehydrogenase C-terminal domain-like"/>
    <property type="match status" value="1"/>
</dbReference>
<dbReference type="AlphaFoldDB" id="A0AAF0J4E1"/>
<feature type="domain" description="Ketopantoate reductase N-terminal" evidence="5">
    <location>
        <begin position="5"/>
        <end position="157"/>
    </location>
</feature>
<dbReference type="InterPro" id="IPR013332">
    <property type="entry name" value="KPR_N"/>
</dbReference>
<protein>
    <recommendedName>
        <fullName evidence="4">2-dehydropantoate 2-reductase</fullName>
        <ecNumber evidence="4">1.1.1.169</ecNumber>
    </recommendedName>
    <alternativeName>
        <fullName evidence="4">Ketopantoate reductase</fullName>
    </alternativeName>
</protein>
<dbReference type="InterPro" id="IPR008927">
    <property type="entry name" value="6-PGluconate_DH-like_C_sf"/>
</dbReference>
<organism evidence="7 8">
    <name type="scientific">Malassezia nana</name>
    <dbReference type="NCBI Taxonomy" id="180528"/>
    <lineage>
        <taxon>Eukaryota</taxon>
        <taxon>Fungi</taxon>
        <taxon>Dikarya</taxon>
        <taxon>Basidiomycota</taxon>
        <taxon>Ustilaginomycotina</taxon>
        <taxon>Malasseziomycetes</taxon>
        <taxon>Malasseziales</taxon>
        <taxon>Malasseziaceae</taxon>
        <taxon>Malassezia</taxon>
    </lineage>
</organism>
<evidence type="ECO:0000256" key="1">
    <source>
        <dbReference type="ARBA" id="ARBA00007870"/>
    </source>
</evidence>
<evidence type="ECO:0000256" key="3">
    <source>
        <dbReference type="ARBA" id="ARBA00023002"/>
    </source>
</evidence>
<dbReference type="InterPro" id="IPR013752">
    <property type="entry name" value="KPA_reductase"/>
</dbReference>
<evidence type="ECO:0000313" key="8">
    <source>
        <dbReference type="Proteomes" id="UP001213623"/>
    </source>
</evidence>
<dbReference type="PANTHER" id="PTHR21708">
    <property type="entry name" value="PROBABLE 2-DEHYDROPANTOATE 2-REDUCTASE"/>
    <property type="match status" value="1"/>
</dbReference>
<name>A0AAF0J4E1_9BASI</name>
<comment type="similarity">
    <text evidence="1 4">Belongs to the ketopantoate reductase family.</text>
</comment>
<keyword evidence="2 4" id="KW-0521">NADP</keyword>
<dbReference type="GO" id="GO:0015940">
    <property type="term" value="P:pantothenate biosynthetic process"/>
    <property type="evidence" value="ECO:0007669"/>
    <property type="project" value="InterPro"/>
</dbReference>
<dbReference type="InterPro" id="IPR013328">
    <property type="entry name" value="6PGD_dom2"/>
</dbReference>
<dbReference type="Gene3D" id="3.40.50.720">
    <property type="entry name" value="NAD(P)-binding Rossmann-like Domain"/>
    <property type="match status" value="1"/>
</dbReference>
<dbReference type="InterPro" id="IPR036291">
    <property type="entry name" value="NAD(P)-bd_dom_sf"/>
</dbReference>
<dbReference type="PANTHER" id="PTHR21708:SF26">
    <property type="entry name" value="2-DEHYDROPANTOATE 2-REDUCTASE"/>
    <property type="match status" value="1"/>
</dbReference>
<dbReference type="SUPFAM" id="SSF51735">
    <property type="entry name" value="NAD(P)-binding Rossmann-fold domains"/>
    <property type="match status" value="1"/>
</dbReference>
<accession>A0AAF0J4E1</accession>
<comment type="catalytic activity">
    <reaction evidence="4">
        <text>(R)-pantoate + NADP(+) = 2-dehydropantoate + NADPH + H(+)</text>
        <dbReference type="Rhea" id="RHEA:16233"/>
        <dbReference type="ChEBI" id="CHEBI:11561"/>
        <dbReference type="ChEBI" id="CHEBI:15378"/>
        <dbReference type="ChEBI" id="CHEBI:15980"/>
        <dbReference type="ChEBI" id="CHEBI:57783"/>
        <dbReference type="ChEBI" id="CHEBI:58349"/>
        <dbReference type="EC" id="1.1.1.169"/>
    </reaction>
</comment>
<dbReference type="GO" id="GO:0005737">
    <property type="term" value="C:cytoplasm"/>
    <property type="evidence" value="ECO:0007669"/>
    <property type="project" value="TreeGrafter"/>
</dbReference>
<dbReference type="Pfam" id="PF08546">
    <property type="entry name" value="ApbA_C"/>
    <property type="match status" value="1"/>
</dbReference>
<feature type="domain" description="Ketopantoate reductase C-terminal" evidence="6">
    <location>
        <begin position="205"/>
        <end position="328"/>
    </location>
</feature>
<proteinExistence type="inferred from homology"/>
<dbReference type="InterPro" id="IPR051402">
    <property type="entry name" value="KPR-Related"/>
</dbReference>
<gene>
    <name evidence="7" type="ORF">MNAN1_003928</name>
</gene>
<evidence type="ECO:0000259" key="5">
    <source>
        <dbReference type="Pfam" id="PF02558"/>
    </source>
</evidence>
<dbReference type="GO" id="GO:0008677">
    <property type="term" value="F:2-dehydropantoate 2-reductase activity"/>
    <property type="evidence" value="ECO:0007669"/>
    <property type="project" value="UniProtKB-EC"/>
</dbReference>
<dbReference type="FunFam" id="3.40.50.720:FF:000609">
    <property type="entry name" value="2-dehydropantoate 2-reductase"/>
    <property type="match status" value="1"/>
</dbReference>
<dbReference type="InterPro" id="IPR003710">
    <property type="entry name" value="ApbA"/>
</dbReference>
<dbReference type="FunFam" id="1.10.1040.10:FF:000017">
    <property type="entry name" value="2-dehydropantoate 2-reductase"/>
    <property type="match status" value="1"/>
</dbReference>
<evidence type="ECO:0000259" key="6">
    <source>
        <dbReference type="Pfam" id="PF08546"/>
    </source>
</evidence>
<sequence length="341" mass="36960">MAVHILVVGAGAVGGFYASRFDAESAHVSLVCRSNYEAVRERGLKLHTHSFGDYTFVPHAVYASVEAAAHAEHAWDYVIVATKALSMDSDAAQLVAPVVQDATTLVLVQNGIDIERPFRMAFPHTPIVSAVTVISAALEAPDTVTQFRWTRISFGPYVNDLRGTADSDAARTLLTRGEQGAHAMAELLQRGGVRDAEVYDAMHLQMVRWHKLCINASMNVSGVLAGGRGNADMVREPELRAHIEACMHEVLDAAPYVFGCPLPDKLAPPEAILRSTERNTGSTSSMVQDWLAGRPLELEAILGNGLRIAEAHGAKMPRLHTMYALLKSAQAQRTREARAST</sequence>
<dbReference type="EC" id="1.1.1.169" evidence="4"/>
<dbReference type="NCBIfam" id="TIGR00745">
    <property type="entry name" value="apbA_panE"/>
    <property type="match status" value="1"/>
</dbReference>
<dbReference type="Pfam" id="PF02558">
    <property type="entry name" value="ApbA"/>
    <property type="match status" value="1"/>
</dbReference>
<dbReference type="Gene3D" id="1.10.1040.10">
    <property type="entry name" value="N-(1-d-carboxylethyl)-l-norvaline Dehydrogenase, domain 2"/>
    <property type="match status" value="1"/>
</dbReference>
<dbReference type="Proteomes" id="UP001213623">
    <property type="component" value="Chromosome 8"/>
</dbReference>
<dbReference type="EMBL" id="CP119899">
    <property type="protein sequence ID" value="WFD28912.1"/>
    <property type="molecule type" value="Genomic_DNA"/>
</dbReference>
<evidence type="ECO:0000256" key="4">
    <source>
        <dbReference type="RuleBase" id="RU362068"/>
    </source>
</evidence>